<gene>
    <name evidence="1" type="ORF">KC820_03430</name>
</gene>
<proteinExistence type="predicted"/>
<keyword evidence="2" id="KW-1185">Reference proteome</keyword>
<dbReference type="Gene3D" id="2.40.240.20">
    <property type="entry name" value="Hypothetical PUA domain-like, domain 1"/>
    <property type="match status" value="1"/>
</dbReference>
<dbReference type="Pfam" id="PF10763">
    <property type="entry name" value="DUF2584"/>
    <property type="match status" value="1"/>
</dbReference>
<dbReference type="InterPro" id="IPR019699">
    <property type="entry name" value="DUF2584"/>
</dbReference>
<accession>A0A941CVB1</accession>
<organism evidence="1 2">
    <name type="scientific">Allobacillus saliphilus</name>
    <dbReference type="NCBI Taxonomy" id="2912308"/>
    <lineage>
        <taxon>Bacteria</taxon>
        <taxon>Bacillati</taxon>
        <taxon>Bacillota</taxon>
        <taxon>Bacilli</taxon>
        <taxon>Bacillales</taxon>
        <taxon>Bacillaceae</taxon>
        <taxon>Allobacillus</taxon>
    </lineage>
</organism>
<dbReference type="RefSeq" id="WP_212368112.1">
    <property type="nucleotide sequence ID" value="NZ_JAGSIE010000009.1"/>
</dbReference>
<sequence length="82" mass="9456">MSNQFVMQWKIITGGQEQRISEENDLFEITFDGYQIFPMEEPIDIQRSIDSDQIGTAKVVKLSFSKGLTICQYQLISLYSVN</sequence>
<evidence type="ECO:0000313" key="1">
    <source>
        <dbReference type="EMBL" id="MBR7553201.1"/>
    </source>
</evidence>
<dbReference type="Proteomes" id="UP000675431">
    <property type="component" value="Unassembled WGS sequence"/>
</dbReference>
<dbReference type="InterPro" id="IPR015947">
    <property type="entry name" value="PUA-like_sf"/>
</dbReference>
<dbReference type="EMBL" id="JAGSIE010000009">
    <property type="protein sequence ID" value="MBR7553201.1"/>
    <property type="molecule type" value="Genomic_DNA"/>
</dbReference>
<comment type="caution">
    <text evidence="1">The sequence shown here is derived from an EMBL/GenBank/DDBJ whole genome shotgun (WGS) entry which is preliminary data.</text>
</comment>
<reference evidence="1 2" key="1">
    <citation type="submission" date="2021-04" db="EMBL/GenBank/DDBJ databases">
        <title>Allobacillus sp. nov. SKP8-2 isolated from shrimp paste.</title>
        <authorList>
            <person name="Tanasupawat S."/>
            <person name="Yiamsombat S."/>
            <person name="Kanchanasin P."/>
            <person name="Kuncharoen N."/>
        </authorList>
    </citation>
    <scope>NUCLEOTIDE SEQUENCE [LARGE SCALE GENOMIC DNA]</scope>
    <source>
        <strain evidence="1 2">SKP8-2</strain>
    </source>
</reference>
<name>A0A941CVB1_9BACI</name>
<dbReference type="SUPFAM" id="SSF88697">
    <property type="entry name" value="PUA domain-like"/>
    <property type="match status" value="1"/>
</dbReference>
<protein>
    <submittedName>
        <fullName evidence="1">DUF2584 family protein</fullName>
    </submittedName>
</protein>
<dbReference type="AlphaFoldDB" id="A0A941CVB1"/>
<evidence type="ECO:0000313" key="2">
    <source>
        <dbReference type="Proteomes" id="UP000675431"/>
    </source>
</evidence>